<reference evidence="2 3" key="1">
    <citation type="journal article" date="2015" name="Int. J. Syst. Evol. Microbiol.">
        <title>Tumebacillus algifaecis sp. nov., isolated from decomposing algal scum.</title>
        <authorList>
            <person name="Wu Y.F."/>
            <person name="Zhang B."/>
            <person name="Xing P."/>
            <person name="Wu Q.L."/>
            <person name="Liu S.J."/>
        </authorList>
    </citation>
    <scope>NUCLEOTIDE SEQUENCE [LARGE SCALE GENOMIC DNA]</scope>
    <source>
        <strain evidence="2 3">THMBR28</strain>
    </source>
</reference>
<dbReference type="GO" id="GO:0016787">
    <property type="term" value="F:hydrolase activity"/>
    <property type="evidence" value="ECO:0007669"/>
    <property type="project" value="UniProtKB-KW"/>
</dbReference>
<dbReference type="RefSeq" id="WP_094237462.1">
    <property type="nucleotide sequence ID" value="NZ_CP022657.1"/>
</dbReference>
<dbReference type="Gene3D" id="1.20.120.680">
    <property type="entry name" value="Formiminotetrahydrofolate cyclodeaminase monomer, up-and-down helical bundle"/>
    <property type="match status" value="1"/>
</dbReference>
<evidence type="ECO:0000313" key="3">
    <source>
        <dbReference type="Proteomes" id="UP000214688"/>
    </source>
</evidence>
<keyword evidence="2" id="KW-0378">Hydrolase</keyword>
<gene>
    <name evidence="2" type="ORF">CIG75_15625</name>
</gene>
<sequence>MATFDQSLHSFLTQAASNSPTPGGGSVAALVAALGASMTSMVGNLTQGDKFADVQAEMTAAAEQMAAAIRSFEQLLEADMSSFDRYMAALKLPKDSAEQKVARSQALQEASIKATEVPLDLARLCLDSLHLSETIADTANKNVISDLGIAALLLEAAAQSALLTVDMNLPGLKDLARKADFESERNRIANAITPLKDKIVATVRKRLA</sequence>
<evidence type="ECO:0000259" key="1">
    <source>
        <dbReference type="Pfam" id="PF04961"/>
    </source>
</evidence>
<dbReference type="Pfam" id="PF04961">
    <property type="entry name" value="FTCD_C"/>
    <property type="match status" value="1"/>
</dbReference>
<proteinExistence type="predicted"/>
<dbReference type="InterPro" id="IPR036178">
    <property type="entry name" value="Formintransfe-cycloase-like_sf"/>
</dbReference>
<evidence type="ECO:0000313" key="2">
    <source>
        <dbReference type="EMBL" id="ASS76229.1"/>
    </source>
</evidence>
<feature type="domain" description="Cyclodeaminase/cyclohydrolase" evidence="1">
    <location>
        <begin position="7"/>
        <end position="186"/>
    </location>
</feature>
<dbReference type="SUPFAM" id="SSF101262">
    <property type="entry name" value="Methenyltetrahydrofolate cyclohydrolase-like"/>
    <property type="match status" value="1"/>
</dbReference>
<dbReference type="AlphaFoldDB" id="A0A223D3M9"/>
<accession>A0A223D3M9</accession>
<dbReference type="InterPro" id="IPR007044">
    <property type="entry name" value="Cyclodeamin/CycHdrlase"/>
</dbReference>
<keyword evidence="3" id="KW-1185">Reference proteome</keyword>
<dbReference type="KEGG" id="tab:CIG75_15625"/>
<dbReference type="OrthoDB" id="7959174at2"/>
<organism evidence="2 3">
    <name type="scientific">Tumebacillus algifaecis</name>
    <dbReference type="NCBI Taxonomy" id="1214604"/>
    <lineage>
        <taxon>Bacteria</taxon>
        <taxon>Bacillati</taxon>
        <taxon>Bacillota</taxon>
        <taxon>Bacilli</taxon>
        <taxon>Bacillales</taxon>
        <taxon>Alicyclobacillaceae</taxon>
        <taxon>Tumebacillus</taxon>
    </lineage>
</organism>
<dbReference type="EMBL" id="CP022657">
    <property type="protein sequence ID" value="ASS76229.1"/>
    <property type="molecule type" value="Genomic_DNA"/>
</dbReference>
<name>A0A223D3M9_9BACL</name>
<protein>
    <submittedName>
        <fullName evidence="2">Methenyltetrahydrofolate cyclohydrolase</fullName>
    </submittedName>
</protein>
<dbReference type="Proteomes" id="UP000214688">
    <property type="component" value="Chromosome"/>
</dbReference>